<comment type="caution">
    <text evidence="4">The sequence shown here is derived from an EMBL/GenBank/DDBJ whole genome shotgun (WGS) entry which is preliminary data.</text>
</comment>
<comment type="similarity">
    <text evidence="1">Belongs to the phosphate/phosphite/phosphonate binding protein family.</text>
</comment>
<accession>A0ABR8CKX5</accession>
<name>A0ABR8CKX5_9NOST</name>
<dbReference type="Proteomes" id="UP000607281">
    <property type="component" value="Unassembled WGS sequence"/>
</dbReference>
<dbReference type="Gene3D" id="3.40.190.10">
    <property type="entry name" value="Periplasmic binding protein-like II"/>
    <property type="match status" value="2"/>
</dbReference>
<keyword evidence="5" id="KW-1185">Reference proteome</keyword>
<evidence type="ECO:0000313" key="4">
    <source>
        <dbReference type="EMBL" id="MBD2343852.1"/>
    </source>
</evidence>
<dbReference type="Pfam" id="PF12974">
    <property type="entry name" value="Phosphonate-bd"/>
    <property type="match status" value="1"/>
</dbReference>
<gene>
    <name evidence="4" type="primary">phnD</name>
    <name evidence="4" type="ORF">H6G18_06790</name>
</gene>
<organism evidence="4 5">
    <name type="scientific">Anabaena subtropica FACHB-260</name>
    <dbReference type="NCBI Taxonomy" id="2692884"/>
    <lineage>
        <taxon>Bacteria</taxon>
        <taxon>Bacillati</taxon>
        <taxon>Cyanobacteriota</taxon>
        <taxon>Cyanophyceae</taxon>
        <taxon>Nostocales</taxon>
        <taxon>Nostocaceae</taxon>
        <taxon>Anabaena</taxon>
    </lineage>
</organism>
<reference evidence="4 5" key="1">
    <citation type="journal article" date="2020" name="ISME J.">
        <title>Comparative genomics reveals insights into cyanobacterial evolution and habitat adaptation.</title>
        <authorList>
            <person name="Chen M.Y."/>
            <person name="Teng W.K."/>
            <person name="Zhao L."/>
            <person name="Hu C.X."/>
            <person name="Zhou Y.K."/>
            <person name="Han B.P."/>
            <person name="Song L.R."/>
            <person name="Shu W.S."/>
        </authorList>
    </citation>
    <scope>NUCLEOTIDE SEQUENCE [LARGE SCALE GENOMIC DNA]</scope>
    <source>
        <strain evidence="4 5">FACHB-260</strain>
    </source>
</reference>
<keyword evidence="2" id="KW-0732">Signal</keyword>
<dbReference type="CDD" id="cd13571">
    <property type="entry name" value="PBP2_PnhD_1"/>
    <property type="match status" value="1"/>
</dbReference>
<sequence>MKKAVQLLISGESLFSFQVLIVTAIASLVSIGCTDNISSNNQPTVNKTSLPVLREDVQVARRTRERQGTVYNSASVSVGSKNILPKLKIGILATQNLPEQQQIIKPLDDYLETSLGRQIDFLIAKDYEEVINWLIEDELDLAYLGPVAYLKAVDRGAKIQPLVTSIDKHTGQPWYRACILVKNNSSIKTLKDLKGKRVAFVNKSSTSGYLMPLANLRKVNIYPEQDFAKVIYAGNHSKSIKALEDGIVDAAATNVSSYLALQKSGKITPQNYRLIWESVPIPNFPIVVSKKLSSELVQQLKRVFISTPEGIKNILGTESSGYTLINPDDYAPIQKLRQELNLISLPKQ</sequence>
<evidence type="ECO:0000256" key="1">
    <source>
        <dbReference type="ARBA" id="ARBA00007162"/>
    </source>
</evidence>
<dbReference type="SUPFAM" id="SSF53850">
    <property type="entry name" value="Periplasmic binding protein-like II"/>
    <property type="match status" value="1"/>
</dbReference>
<dbReference type="PANTHER" id="PTHR35841:SF1">
    <property type="entry name" value="PHOSPHONATES-BINDING PERIPLASMIC PROTEIN"/>
    <property type="match status" value="1"/>
</dbReference>
<dbReference type="InterPro" id="IPR005770">
    <property type="entry name" value="PhnD"/>
</dbReference>
<dbReference type="NCBIfam" id="TIGR01098">
    <property type="entry name" value="3A0109s03R"/>
    <property type="match status" value="1"/>
</dbReference>
<dbReference type="EMBL" id="JACJRF010000008">
    <property type="protein sequence ID" value="MBD2343852.1"/>
    <property type="molecule type" value="Genomic_DNA"/>
</dbReference>
<evidence type="ECO:0000313" key="5">
    <source>
        <dbReference type="Proteomes" id="UP000607281"/>
    </source>
</evidence>
<dbReference type="RefSeq" id="WP_190406318.1">
    <property type="nucleotide sequence ID" value="NZ_JACJRF010000008.1"/>
</dbReference>
<keyword evidence="3" id="KW-0812">Transmembrane</keyword>
<proteinExistence type="inferred from homology"/>
<feature type="transmembrane region" description="Helical" evidence="3">
    <location>
        <begin position="7"/>
        <end position="31"/>
    </location>
</feature>
<dbReference type="PROSITE" id="PS51257">
    <property type="entry name" value="PROKAR_LIPOPROTEIN"/>
    <property type="match status" value="1"/>
</dbReference>
<evidence type="ECO:0000256" key="3">
    <source>
        <dbReference type="SAM" id="Phobius"/>
    </source>
</evidence>
<evidence type="ECO:0000256" key="2">
    <source>
        <dbReference type="ARBA" id="ARBA00022729"/>
    </source>
</evidence>
<keyword evidence="3" id="KW-0472">Membrane</keyword>
<protein>
    <submittedName>
        <fullName evidence="4">Phosphate/phosphite/phosphonate ABC transporter substrate-binding protein</fullName>
    </submittedName>
</protein>
<dbReference type="PANTHER" id="PTHR35841">
    <property type="entry name" value="PHOSPHONATES-BINDING PERIPLASMIC PROTEIN"/>
    <property type="match status" value="1"/>
</dbReference>
<keyword evidence="3" id="KW-1133">Transmembrane helix</keyword>